<dbReference type="PANTHER" id="PTHR43244:SF1">
    <property type="entry name" value="5,10-METHYLENETETRAHYDROMETHANOPTERIN REDUCTASE"/>
    <property type="match status" value="1"/>
</dbReference>
<proteinExistence type="predicted"/>
<dbReference type="InterPro" id="IPR036661">
    <property type="entry name" value="Luciferase-like_sf"/>
</dbReference>
<dbReference type="CDD" id="cd01097">
    <property type="entry name" value="Tetrahydromethanopterin_reductase"/>
    <property type="match status" value="1"/>
</dbReference>
<dbReference type="InterPro" id="IPR050564">
    <property type="entry name" value="F420-G6PD/mer"/>
</dbReference>
<gene>
    <name evidence="3" type="ORF">CNE99_07320</name>
</gene>
<accession>A0A2A5WPI6</accession>
<keyword evidence="1" id="KW-0560">Oxidoreductase</keyword>
<evidence type="ECO:0000313" key="3">
    <source>
        <dbReference type="EMBL" id="PDH38124.1"/>
    </source>
</evidence>
<dbReference type="EMBL" id="NTKD01000040">
    <property type="protein sequence ID" value="PDH38124.1"/>
    <property type="molecule type" value="Genomic_DNA"/>
</dbReference>
<evidence type="ECO:0000256" key="1">
    <source>
        <dbReference type="ARBA" id="ARBA00023002"/>
    </source>
</evidence>
<dbReference type="InterPro" id="IPR011251">
    <property type="entry name" value="Luciferase-like_dom"/>
</dbReference>
<dbReference type="Proteomes" id="UP000219327">
    <property type="component" value="Unassembled WGS sequence"/>
</dbReference>
<dbReference type="Gene3D" id="3.20.20.30">
    <property type="entry name" value="Luciferase-like domain"/>
    <property type="match status" value="1"/>
</dbReference>
<evidence type="ECO:0000259" key="2">
    <source>
        <dbReference type="Pfam" id="PF00296"/>
    </source>
</evidence>
<organism evidence="3 4">
    <name type="scientific">OM182 bacterium MED-G24</name>
    <dbReference type="NCBI Taxonomy" id="1986255"/>
    <lineage>
        <taxon>Bacteria</taxon>
        <taxon>Pseudomonadati</taxon>
        <taxon>Pseudomonadota</taxon>
        <taxon>Gammaproteobacteria</taxon>
        <taxon>OMG group</taxon>
        <taxon>OM182 clade</taxon>
    </lineage>
</organism>
<dbReference type="GO" id="GO:0016705">
    <property type="term" value="F:oxidoreductase activity, acting on paired donors, with incorporation or reduction of molecular oxygen"/>
    <property type="evidence" value="ECO:0007669"/>
    <property type="project" value="InterPro"/>
</dbReference>
<dbReference type="AlphaFoldDB" id="A0A2A5WPI6"/>
<sequence length="346" mass="38732">MVSKNNIGHTNTEKILVRFDLANCGRTIPENLEYIRAAEAAGWKGFWITEITGIDGVTSATSAANLMQVGRTGSAILPMQTRDPLLMAMTAASIDQVAKGGFVLGLGTSTPIIIEDWHATPWGKPLTLTRQYVDLVRRFLSGERITTETGRWKYNRAQLGMRPAREIPIFLAALNDGMLQLAGEIADGVVLNFVTPADIIHARKMIERGAEKAGRSLDNFELMVFLRSTVTGDYELVRERYQREFFTYVMSPVYQRMFDREGYGEDCTRIETMWRNKEREQALDSIPPSLIRDRTLIGEVDDIQTRLQDYVDAGMDSALVYPVAIPSEDLVKDTIRNIEALGAVCS</sequence>
<feature type="domain" description="Luciferase-like" evidence="2">
    <location>
        <begin position="27"/>
        <end position="316"/>
    </location>
</feature>
<comment type="caution">
    <text evidence="3">The sequence shown here is derived from an EMBL/GenBank/DDBJ whole genome shotgun (WGS) entry which is preliminary data.</text>
</comment>
<evidence type="ECO:0000313" key="4">
    <source>
        <dbReference type="Proteomes" id="UP000219327"/>
    </source>
</evidence>
<reference evidence="3 4" key="1">
    <citation type="submission" date="2017-08" db="EMBL/GenBank/DDBJ databases">
        <title>Fine stratification of microbial communities through a metagenomic profile of the photic zone.</title>
        <authorList>
            <person name="Haro-Moreno J.M."/>
            <person name="Lopez-Perez M."/>
            <person name="De La Torre J."/>
            <person name="Picazo A."/>
            <person name="Camacho A."/>
            <person name="Rodriguez-Valera F."/>
        </authorList>
    </citation>
    <scope>NUCLEOTIDE SEQUENCE [LARGE SCALE GENOMIC DNA]</scope>
    <source>
        <strain evidence="3">MED-G24</strain>
    </source>
</reference>
<protein>
    <recommendedName>
        <fullName evidence="2">Luciferase-like domain-containing protein</fullName>
    </recommendedName>
</protein>
<dbReference type="PANTHER" id="PTHR43244">
    <property type="match status" value="1"/>
</dbReference>
<dbReference type="Pfam" id="PF00296">
    <property type="entry name" value="Bac_luciferase"/>
    <property type="match status" value="1"/>
</dbReference>
<name>A0A2A5WPI6_9GAMM</name>
<dbReference type="SUPFAM" id="SSF51679">
    <property type="entry name" value="Bacterial luciferase-like"/>
    <property type="match status" value="1"/>
</dbReference>